<comment type="caution">
    <text evidence="10">The sequence shown here is derived from an EMBL/GenBank/DDBJ whole genome shotgun (WGS) entry which is preliminary data.</text>
</comment>
<accession>A0A8J5GUX9</accession>
<dbReference type="Pfam" id="PF04006">
    <property type="entry name" value="Mpp10"/>
    <property type="match status" value="1"/>
</dbReference>
<keyword evidence="2" id="KW-0690">Ribosome biogenesis</keyword>
<dbReference type="InterPro" id="IPR012173">
    <property type="entry name" value="Mpp10"/>
</dbReference>
<comment type="similarity">
    <text evidence="6">Belongs to the MPP10 family.</text>
</comment>
<evidence type="ECO:0000259" key="9">
    <source>
        <dbReference type="PROSITE" id="PS50102"/>
    </source>
</evidence>
<evidence type="ECO:0000256" key="6">
    <source>
        <dbReference type="ARBA" id="ARBA00029455"/>
    </source>
</evidence>
<dbReference type="SUPFAM" id="SSF54928">
    <property type="entry name" value="RNA-binding domain, RBD"/>
    <property type="match status" value="1"/>
</dbReference>
<reference evidence="10 11" key="1">
    <citation type="submission" date="2020-08" db="EMBL/GenBank/DDBJ databases">
        <title>Plant Genome Project.</title>
        <authorList>
            <person name="Zhang R.-G."/>
        </authorList>
    </citation>
    <scope>NUCLEOTIDE SEQUENCE [LARGE SCALE GENOMIC DNA]</scope>
    <source>
        <tissue evidence="10">Rhizome</tissue>
    </source>
</reference>
<evidence type="ECO:0000313" key="11">
    <source>
        <dbReference type="Proteomes" id="UP000734854"/>
    </source>
</evidence>
<feature type="domain" description="RRM" evidence="9">
    <location>
        <begin position="133"/>
        <end position="209"/>
    </location>
</feature>
<dbReference type="PANTHER" id="PTHR17039:SF0">
    <property type="entry name" value="U3 SMALL NUCLEOLAR RIBONUCLEOPROTEIN PROTEIN MPP10"/>
    <property type="match status" value="1"/>
</dbReference>
<dbReference type="SMART" id="SM00360">
    <property type="entry name" value="RRM"/>
    <property type="match status" value="1"/>
</dbReference>
<evidence type="ECO:0000256" key="5">
    <source>
        <dbReference type="ARBA" id="ARBA00023274"/>
    </source>
</evidence>
<evidence type="ECO:0000256" key="2">
    <source>
        <dbReference type="ARBA" id="ARBA00022517"/>
    </source>
</evidence>
<sequence length="294" mass="33433">MPCFFSVSFPKPYSSPPPPHRPLRRLPPHRPLRRLPPHHPLRYLLPRRPLRRLNFRPRHLLLAAGTKADAGTEEPRKMNKKEKKAKVKKDKWGQPLLVPVDDAEQASEDEQFQWTVGEKVVVPEEGTESHELTKVVVSGMPYSATEKQIRDLFKDIGPVAQLQLSRFPDSGNFRGLAIVTFQEEYAQKTGLAPALLSASDKLKIEATMLFKKISLKLDALSHFHFAPKPVIEDMSIQVNVPALAMEEVAPLAVSDAAMLAPEEIFHGKGNIKEEAELTKEERKRRRANQKRRFR</sequence>
<dbReference type="GO" id="GO:0003723">
    <property type="term" value="F:RNA binding"/>
    <property type="evidence" value="ECO:0007669"/>
    <property type="project" value="UniProtKB-UniRule"/>
</dbReference>
<proteinExistence type="inferred from homology"/>
<dbReference type="InterPro" id="IPR000504">
    <property type="entry name" value="RRM_dom"/>
</dbReference>
<feature type="region of interest" description="Disordered" evidence="8">
    <location>
        <begin position="270"/>
        <end position="294"/>
    </location>
</feature>
<dbReference type="PANTHER" id="PTHR17039">
    <property type="entry name" value="U3 SMALL NUCLEOLAR RIBONUCLEOPROTEIN PROTEIN MPP10"/>
    <property type="match status" value="1"/>
</dbReference>
<dbReference type="Gene3D" id="3.30.70.330">
    <property type="match status" value="1"/>
</dbReference>
<dbReference type="Pfam" id="PF00076">
    <property type="entry name" value="RRM_1"/>
    <property type="match status" value="1"/>
</dbReference>
<organism evidence="10 11">
    <name type="scientific">Zingiber officinale</name>
    <name type="common">Ginger</name>
    <name type="synonym">Amomum zingiber</name>
    <dbReference type="NCBI Taxonomy" id="94328"/>
    <lineage>
        <taxon>Eukaryota</taxon>
        <taxon>Viridiplantae</taxon>
        <taxon>Streptophyta</taxon>
        <taxon>Embryophyta</taxon>
        <taxon>Tracheophyta</taxon>
        <taxon>Spermatophyta</taxon>
        <taxon>Magnoliopsida</taxon>
        <taxon>Liliopsida</taxon>
        <taxon>Zingiberales</taxon>
        <taxon>Zingiberaceae</taxon>
        <taxon>Zingiber</taxon>
    </lineage>
</organism>
<gene>
    <name evidence="10" type="ORF">ZIOFF_032025</name>
</gene>
<dbReference type="Proteomes" id="UP000734854">
    <property type="component" value="Unassembled WGS sequence"/>
</dbReference>
<evidence type="ECO:0000256" key="4">
    <source>
        <dbReference type="ARBA" id="ARBA00023242"/>
    </source>
</evidence>
<feature type="compositionally biased region" description="Basic and acidic residues" evidence="8">
    <location>
        <begin position="270"/>
        <end position="281"/>
    </location>
</feature>
<feature type="region of interest" description="Disordered" evidence="8">
    <location>
        <begin position="11"/>
        <end position="40"/>
    </location>
</feature>
<feature type="compositionally biased region" description="Basic residues" evidence="8">
    <location>
        <begin position="282"/>
        <end position="294"/>
    </location>
</feature>
<keyword evidence="4" id="KW-0539">Nucleus</keyword>
<name>A0A8J5GUX9_ZINOF</name>
<keyword evidence="3" id="KW-0698">rRNA processing</keyword>
<evidence type="ECO:0000256" key="3">
    <source>
        <dbReference type="ARBA" id="ARBA00022552"/>
    </source>
</evidence>
<dbReference type="PROSITE" id="PS50102">
    <property type="entry name" value="RRM"/>
    <property type="match status" value="1"/>
</dbReference>
<keyword evidence="7" id="KW-0694">RNA-binding</keyword>
<keyword evidence="11" id="KW-1185">Reference proteome</keyword>
<dbReference type="GO" id="GO:0005732">
    <property type="term" value="C:sno(s)RNA-containing ribonucleoprotein complex"/>
    <property type="evidence" value="ECO:0007669"/>
    <property type="project" value="InterPro"/>
</dbReference>
<dbReference type="GO" id="GO:0006364">
    <property type="term" value="P:rRNA processing"/>
    <property type="evidence" value="ECO:0007669"/>
    <property type="project" value="UniProtKB-KW"/>
</dbReference>
<evidence type="ECO:0000256" key="7">
    <source>
        <dbReference type="PROSITE-ProRule" id="PRU00176"/>
    </source>
</evidence>
<comment type="subcellular location">
    <subcellularLocation>
        <location evidence="1">Nucleus</location>
        <location evidence="1">Nucleolus</location>
    </subcellularLocation>
</comment>
<evidence type="ECO:0000256" key="8">
    <source>
        <dbReference type="SAM" id="MobiDB-lite"/>
    </source>
</evidence>
<dbReference type="GO" id="GO:0034457">
    <property type="term" value="C:Mpp10 complex"/>
    <property type="evidence" value="ECO:0007669"/>
    <property type="project" value="InterPro"/>
</dbReference>
<keyword evidence="5" id="KW-0687">Ribonucleoprotein</keyword>
<dbReference type="InterPro" id="IPR035979">
    <property type="entry name" value="RBD_domain_sf"/>
</dbReference>
<evidence type="ECO:0000256" key="1">
    <source>
        <dbReference type="ARBA" id="ARBA00004604"/>
    </source>
</evidence>
<protein>
    <recommendedName>
        <fullName evidence="9">RRM domain-containing protein</fullName>
    </recommendedName>
</protein>
<feature type="compositionally biased region" description="Basic residues" evidence="8">
    <location>
        <begin position="21"/>
        <end position="40"/>
    </location>
</feature>
<dbReference type="InterPro" id="IPR012677">
    <property type="entry name" value="Nucleotide-bd_a/b_plait_sf"/>
</dbReference>
<dbReference type="GO" id="GO:0032040">
    <property type="term" value="C:small-subunit processome"/>
    <property type="evidence" value="ECO:0007669"/>
    <property type="project" value="TreeGrafter"/>
</dbReference>
<dbReference type="EMBL" id="JACMSC010000009">
    <property type="protein sequence ID" value="KAG6506698.1"/>
    <property type="molecule type" value="Genomic_DNA"/>
</dbReference>
<evidence type="ECO:0000313" key="10">
    <source>
        <dbReference type="EMBL" id="KAG6506698.1"/>
    </source>
</evidence>
<dbReference type="AlphaFoldDB" id="A0A8J5GUX9"/>